<evidence type="ECO:0000313" key="3">
    <source>
        <dbReference type="Proteomes" id="UP001238179"/>
    </source>
</evidence>
<feature type="region of interest" description="Disordered" evidence="1">
    <location>
        <begin position="1"/>
        <end position="46"/>
    </location>
</feature>
<protein>
    <submittedName>
        <fullName evidence="2">Uncharacterized protein</fullName>
    </submittedName>
</protein>
<dbReference type="EMBL" id="AP027080">
    <property type="protein sequence ID" value="BDU71321.1"/>
    <property type="molecule type" value="Genomic_DNA"/>
</dbReference>
<keyword evidence="3" id="KW-1185">Reference proteome</keyword>
<name>A0AA48GEY7_9BACT</name>
<evidence type="ECO:0000313" key="2">
    <source>
        <dbReference type="EMBL" id="BDU71321.1"/>
    </source>
</evidence>
<dbReference type="RefSeq" id="WP_316414210.1">
    <property type="nucleotide sequence ID" value="NZ_AP027080.1"/>
</dbReference>
<dbReference type="Proteomes" id="UP001238179">
    <property type="component" value="Chromosome"/>
</dbReference>
<accession>A0AA48GEY7</accession>
<dbReference type="AlphaFoldDB" id="A0AA48GEY7"/>
<organism evidence="2 3">
    <name type="scientific">Mesoterricola silvestris</name>
    <dbReference type="NCBI Taxonomy" id="2927979"/>
    <lineage>
        <taxon>Bacteria</taxon>
        <taxon>Pseudomonadati</taxon>
        <taxon>Acidobacteriota</taxon>
        <taxon>Holophagae</taxon>
        <taxon>Holophagales</taxon>
        <taxon>Holophagaceae</taxon>
        <taxon>Mesoterricola</taxon>
    </lineage>
</organism>
<gene>
    <name evidence="2" type="ORF">METEAL_04950</name>
</gene>
<reference evidence="3" key="1">
    <citation type="journal article" date="2023" name="Int. J. Syst. Evol. Microbiol.">
        <title>Mesoterricola silvestris gen. nov., sp. nov., Mesoterricola sediminis sp. nov., Geothrix oryzae sp. nov., Geothrix edaphica sp. nov., Geothrix rubra sp. nov., and Geothrix limicola sp. nov., six novel members of Acidobacteriota isolated from soils.</title>
        <authorList>
            <person name="Itoh H."/>
            <person name="Sugisawa Y."/>
            <person name="Mise K."/>
            <person name="Xu Z."/>
            <person name="Kuniyasu M."/>
            <person name="Ushijima N."/>
            <person name="Kawano K."/>
            <person name="Kobayashi E."/>
            <person name="Shiratori Y."/>
            <person name="Masuda Y."/>
            <person name="Senoo K."/>
        </authorList>
    </citation>
    <scope>NUCLEOTIDE SEQUENCE [LARGE SCALE GENOMIC DNA]</scope>
    <source>
        <strain evidence="3">W79</strain>
    </source>
</reference>
<dbReference type="KEGG" id="msil:METEAL_04950"/>
<evidence type="ECO:0000256" key="1">
    <source>
        <dbReference type="SAM" id="MobiDB-lite"/>
    </source>
</evidence>
<feature type="compositionally biased region" description="Basic and acidic residues" evidence="1">
    <location>
        <begin position="30"/>
        <end position="39"/>
    </location>
</feature>
<proteinExistence type="predicted"/>
<sequence>MCPDPIRPSDGELALRSVPWRRGPSTVRDVPMERAREPHAAPPEAP</sequence>